<evidence type="ECO:0008006" key="3">
    <source>
        <dbReference type="Google" id="ProtNLM"/>
    </source>
</evidence>
<proteinExistence type="predicted"/>
<reference evidence="1 2" key="1">
    <citation type="journal article" date="2015" name="Nature">
        <title>rRNA introns, odd ribosomes, and small enigmatic genomes across a large radiation of phyla.</title>
        <authorList>
            <person name="Brown C.T."/>
            <person name="Hug L.A."/>
            <person name="Thomas B.C."/>
            <person name="Sharon I."/>
            <person name="Castelle C.J."/>
            <person name="Singh A."/>
            <person name="Wilkins M.J."/>
            <person name="Williams K.H."/>
            <person name="Banfield J.F."/>
        </authorList>
    </citation>
    <scope>NUCLEOTIDE SEQUENCE [LARGE SCALE GENOMIC DNA]</scope>
</reference>
<dbReference type="EMBL" id="LCAE01000046">
    <property type="protein sequence ID" value="KKR84422.1"/>
    <property type="molecule type" value="Genomic_DNA"/>
</dbReference>
<sequence>MKITELKKKYKDEWVLAEVVREDKFNQVIEAKPIAHSEKRSEVYRKLSEVKGKKHVTTIYTGKLPEKGMVYAFNAKSKI</sequence>
<evidence type="ECO:0000313" key="1">
    <source>
        <dbReference type="EMBL" id="KKR84422.1"/>
    </source>
</evidence>
<gene>
    <name evidence="1" type="ORF">UU32_C0046G0012</name>
</gene>
<organism evidence="1 2">
    <name type="scientific">Candidatus Woesebacteria bacterium GW2011_GWB1_41_10</name>
    <dbReference type="NCBI Taxonomy" id="1618577"/>
    <lineage>
        <taxon>Bacteria</taxon>
        <taxon>Candidatus Woeseibacteriota</taxon>
    </lineage>
</organism>
<evidence type="ECO:0000313" key="2">
    <source>
        <dbReference type="Proteomes" id="UP000033858"/>
    </source>
</evidence>
<dbReference type="AlphaFoldDB" id="A0A0G0X9N5"/>
<protein>
    <recommendedName>
        <fullName evidence="3">DUF5678 domain-containing protein</fullName>
    </recommendedName>
</protein>
<comment type="caution">
    <text evidence="1">The sequence shown here is derived from an EMBL/GenBank/DDBJ whole genome shotgun (WGS) entry which is preliminary data.</text>
</comment>
<accession>A0A0G0X9N5</accession>
<dbReference type="Proteomes" id="UP000033858">
    <property type="component" value="Unassembled WGS sequence"/>
</dbReference>
<name>A0A0G0X9N5_9BACT</name>